<evidence type="ECO:0000256" key="4">
    <source>
        <dbReference type="ARBA" id="ARBA00022617"/>
    </source>
</evidence>
<keyword evidence="4 13" id="KW-0349">Heme</keyword>
<sequence length="233" mass="26056">MKFTEQFLWVIYPYIALTIFVVGHIYRYNTDQLGWTAKSSELLEKRSLWWGSMLFHAGILAVVGGHISGLLIPKAFFESIGVNEQMYHMAAVYGGGPAGLVALAGILILTLRRFGNDRVFAVSSAADLIVVILVLIEVSLGLASTITNVLSTGSFDYRETIGPWFRGLLFLQPAASFMAAVPLVFKLHVVVGFGIFALWPFTRLVHVWSMPIEYINRAYIQYFSKDLKVKSFH</sequence>
<evidence type="ECO:0000256" key="7">
    <source>
        <dbReference type="ARBA" id="ARBA00022982"/>
    </source>
</evidence>
<dbReference type="FunFam" id="1.20.950.20:FF:000001">
    <property type="entry name" value="Respiratory nitrate reductase subunit gamma"/>
    <property type="match status" value="1"/>
</dbReference>
<dbReference type="PANTHER" id="PTHR30598:SF3">
    <property type="entry name" value="RESPIRATORY NITRATE REDUCTASE 1 GAMMA CHAIN"/>
    <property type="match status" value="1"/>
</dbReference>
<dbReference type="OrthoDB" id="9788113at2"/>
<evidence type="ECO:0000259" key="15">
    <source>
        <dbReference type="Pfam" id="PF02665"/>
    </source>
</evidence>
<dbReference type="InterPro" id="IPR023234">
    <property type="entry name" value="NarG-like_domain"/>
</dbReference>
<dbReference type="EMBL" id="AKVJ01000029">
    <property type="protein sequence ID" value="EIW17947.1"/>
    <property type="molecule type" value="Genomic_DNA"/>
</dbReference>
<evidence type="ECO:0000256" key="5">
    <source>
        <dbReference type="ARBA" id="ARBA00022692"/>
    </source>
</evidence>
<reference evidence="16 17" key="1">
    <citation type="journal article" date="2012" name="J. Bacteriol.">
        <title>Draft Genome Sequences for Two Metal-Reducing Pelosinus fermentans Strains Isolated from a Cr(VI)-Contaminated Site and for Type Strain R7.</title>
        <authorList>
            <person name="Brown S.D."/>
            <person name="Podar M."/>
            <person name="Klingeman D.M."/>
            <person name="Johnson C.M."/>
            <person name="Yang Z.K."/>
            <person name="Utturkar S.M."/>
            <person name="Land M.L."/>
            <person name="Mosher J.J."/>
            <person name="Hurt R.A.Jr."/>
            <person name="Phelps T.J."/>
            <person name="Palumbo A.V."/>
            <person name="Arkin A.P."/>
            <person name="Hazen T.C."/>
            <person name="Elias D.A."/>
        </authorList>
    </citation>
    <scope>NUCLEOTIDE SEQUENCE [LARGE SCALE GENOMIC DNA]</scope>
    <source>
        <strain evidence="16 17">B4</strain>
    </source>
</reference>
<comment type="subcellular location">
    <subcellularLocation>
        <location evidence="1">Cell membrane</location>
        <topology evidence="1">Multi-pass membrane protein</topology>
    </subcellularLocation>
</comment>
<feature type="binding site" description="axial binding residue" evidence="13">
    <location>
        <position position="206"/>
    </location>
    <ligand>
        <name>heme b</name>
        <dbReference type="ChEBI" id="CHEBI:60344"/>
        <label>1</label>
    </ligand>
    <ligandPart>
        <name>Fe</name>
        <dbReference type="ChEBI" id="CHEBI:18248"/>
    </ligandPart>
</feature>
<evidence type="ECO:0000256" key="8">
    <source>
        <dbReference type="ARBA" id="ARBA00022989"/>
    </source>
</evidence>
<dbReference type="GO" id="GO:0019645">
    <property type="term" value="P:anaerobic electron transport chain"/>
    <property type="evidence" value="ECO:0007669"/>
    <property type="project" value="TreeGrafter"/>
</dbReference>
<dbReference type="GO" id="GO:0042128">
    <property type="term" value="P:nitrate assimilation"/>
    <property type="evidence" value="ECO:0007669"/>
    <property type="project" value="UniProtKB-KW"/>
</dbReference>
<protein>
    <submittedName>
        <fullName evidence="16">Respiratory nitrate reductase, gamma subunit</fullName>
    </submittedName>
</protein>
<keyword evidence="5 14" id="KW-0812">Transmembrane</keyword>
<feature type="transmembrane region" description="Helical" evidence="14">
    <location>
        <begin position="6"/>
        <end position="26"/>
    </location>
</feature>
<evidence type="ECO:0000313" key="17">
    <source>
        <dbReference type="Proteomes" id="UP000004324"/>
    </source>
</evidence>
<evidence type="ECO:0000256" key="12">
    <source>
        <dbReference type="ARBA" id="ARBA00023136"/>
    </source>
</evidence>
<dbReference type="GO" id="GO:0009055">
    <property type="term" value="F:electron transfer activity"/>
    <property type="evidence" value="ECO:0007669"/>
    <property type="project" value="TreeGrafter"/>
</dbReference>
<keyword evidence="9" id="KW-0560">Oxidoreductase</keyword>
<evidence type="ECO:0000256" key="1">
    <source>
        <dbReference type="ARBA" id="ARBA00004651"/>
    </source>
</evidence>
<evidence type="ECO:0000256" key="2">
    <source>
        <dbReference type="ARBA" id="ARBA00022448"/>
    </source>
</evidence>
<dbReference type="GO" id="GO:0046872">
    <property type="term" value="F:metal ion binding"/>
    <property type="evidence" value="ECO:0007669"/>
    <property type="project" value="UniProtKB-KW"/>
</dbReference>
<dbReference type="PATRIC" id="fig|1149862.3.peg.2954"/>
<dbReference type="GO" id="GO:0020037">
    <property type="term" value="F:heme binding"/>
    <property type="evidence" value="ECO:0007669"/>
    <property type="project" value="TreeGrafter"/>
</dbReference>
<keyword evidence="2" id="KW-0813">Transport</keyword>
<dbReference type="InterPro" id="IPR051936">
    <property type="entry name" value="Heme-iron_electron_transfer"/>
</dbReference>
<keyword evidence="8 14" id="KW-1133">Transmembrane helix</keyword>
<gene>
    <name evidence="16" type="ORF">FB4_3990</name>
</gene>
<evidence type="ECO:0000256" key="3">
    <source>
        <dbReference type="ARBA" id="ARBA00022475"/>
    </source>
</evidence>
<evidence type="ECO:0000313" key="16">
    <source>
        <dbReference type="EMBL" id="EIW17947.1"/>
    </source>
</evidence>
<dbReference type="Pfam" id="PF02665">
    <property type="entry name" value="Nitrate_red_gam"/>
    <property type="match status" value="1"/>
</dbReference>
<evidence type="ECO:0000256" key="9">
    <source>
        <dbReference type="ARBA" id="ARBA00023002"/>
    </source>
</evidence>
<keyword evidence="3" id="KW-1003">Cell membrane</keyword>
<dbReference type="Proteomes" id="UP000004324">
    <property type="component" value="Unassembled WGS sequence"/>
</dbReference>
<evidence type="ECO:0000256" key="14">
    <source>
        <dbReference type="SAM" id="Phobius"/>
    </source>
</evidence>
<feature type="transmembrane region" description="Helical" evidence="14">
    <location>
        <begin position="47"/>
        <end position="67"/>
    </location>
</feature>
<evidence type="ECO:0000256" key="11">
    <source>
        <dbReference type="ARBA" id="ARBA00023063"/>
    </source>
</evidence>
<dbReference type="PANTHER" id="PTHR30598">
    <property type="entry name" value="NITRATE REDUCTASE PRIVATE CHAPERONE, REDOX ENZYME MATURATION PROTEIN REMP FAMILY"/>
    <property type="match status" value="1"/>
</dbReference>
<feature type="binding site" description="axial binding residue" evidence="13">
    <location>
        <position position="188"/>
    </location>
    <ligand>
        <name>heme b</name>
        <dbReference type="ChEBI" id="CHEBI:60344"/>
        <label>1</label>
    </ligand>
    <ligandPart>
        <name>Fe</name>
        <dbReference type="ChEBI" id="CHEBI:18248"/>
    </ligandPart>
</feature>
<keyword evidence="10 13" id="KW-0408">Iron</keyword>
<keyword evidence="17" id="KW-1185">Reference proteome</keyword>
<dbReference type="AlphaFoldDB" id="I9AYI7"/>
<dbReference type="InterPro" id="IPR003816">
    <property type="entry name" value="Nitrate_red_gam"/>
</dbReference>
<accession>I9AYI7</accession>
<feature type="transmembrane region" description="Helical" evidence="14">
    <location>
        <begin position="174"/>
        <end position="201"/>
    </location>
</feature>
<feature type="transmembrane region" description="Helical" evidence="14">
    <location>
        <begin position="121"/>
        <end position="143"/>
    </location>
</feature>
<dbReference type="GO" id="GO:0008940">
    <property type="term" value="F:nitrate reductase activity"/>
    <property type="evidence" value="ECO:0007669"/>
    <property type="project" value="InterPro"/>
</dbReference>
<evidence type="ECO:0000256" key="6">
    <source>
        <dbReference type="ARBA" id="ARBA00022723"/>
    </source>
</evidence>
<feature type="binding site" description="axial binding residue" evidence="13">
    <location>
        <position position="66"/>
    </location>
    <ligand>
        <name>heme b</name>
        <dbReference type="ChEBI" id="CHEBI:60344"/>
        <label>2</label>
    </ligand>
    <ligandPart>
        <name>Fe</name>
        <dbReference type="ChEBI" id="CHEBI:18248"/>
    </ligandPart>
</feature>
<evidence type="ECO:0000256" key="10">
    <source>
        <dbReference type="ARBA" id="ARBA00023004"/>
    </source>
</evidence>
<dbReference type="NCBIfam" id="TIGR00351">
    <property type="entry name" value="narI"/>
    <property type="match status" value="1"/>
</dbReference>
<keyword evidence="7" id="KW-0249">Electron transport</keyword>
<name>I9AYI7_9FIRM</name>
<proteinExistence type="predicted"/>
<comment type="caution">
    <text evidence="16">The sequence shown here is derived from an EMBL/GenBank/DDBJ whole genome shotgun (WGS) entry which is preliminary data.</text>
</comment>
<feature type="transmembrane region" description="Helical" evidence="14">
    <location>
        <begin position="87"/>
        <end position="109"/>
    </location>
</feature>
<feature type="binding site" description="axial binding residue" evidence="13">
    <location>
        <position position="56"/>
    </location>
    <ligand>
        <name>heme b</name>
        <dbReference type="ChEBI" id="CHEBI:60344"/>
        <label>1</label>
    </ligand>
    <ligandPart>
        <name>Fe</name>
        <dbReference type="ChEBI" id="CHEBI:18248"/>
    </ligandPart>
</feature>
<keyword evidence="6" id="KW-0479">Metal-binding</keyword>
<dbReference type="GO" id="GO:0005886">
    <property type="term" value="C:plasma membrane"/>
    <property type="evidence" value="ECO:0007669"/>
    <property type="project" value="UniProtKB-SubCell"/>
</dbReference>
<keyword evidence="11" id="KW-0534">Nitrate assimilation</keyword>
<feature type="domain" description="NarG-like" evidence="15">
    <location>
        <begin position="6"/>
        <end position="224"/>
    </location>
</feature>
<evidence type="ECO:0000256" key="13">
    <source>
        <dbReference type="PIRSR" id="PIRSR603816-1"/>
    </source>
</evidence>
<keyword evidence="12 14" id="KW-0472">Membrane</keyword>
<dbReference type="Gene3D" id="1.20.950.20">
    <property type="entry name" value="Transmembrane di-heme cytochromes, Chain C"/>
    <property type="match status" value="1"/>
</dbReference>
<dbReference type="InterPro" id="IPR036197">
    <property type="entry name" value="NarG-like_sf"/>
</dbReference>
<dbReference type="SUPFAM" id="SSF103501">
    <property type="entry name" value="Respiratory nitrate reductase 1 gamma chain"/>
    <property type="match status" value="1"/>
</dbReference>
<dbReference type="RefSeq" id="WP_007935459.1">
    <property type="nucleotide sequence ID" value="NZ_AKVJ01000029.1"/>
</dbReference>
<dbReference type="GO" id="GO:0009325">
    <property type="term" value="C:nitrate reductase complex"/>
    <property type="evidence" value="ECO:0007669"/>
    <property type="project" value="InterPro"/>
</dbReference>
<organism evidence="16 17">
    <name type="scientific">Pelosinus fermentans B4</name>
    <dbReference type="NCBI Taxonomy" id="1149862"/>
    <lineage>
        <taxon>Bacteria</taxon>
        <taxon>Bacillati</taxon>
        <taxon>Bacillota</taxon>
        <taxon>Negativicutes</taxon>
        <taxon>Selenomonadales</taxon>
        <taxon>Sporomusaceae</taxon>
        <taxon>Pelosinus</taxon>
    </lineage>
</organism>